<dbReference type="SUPFAM" id="SSF48334">
    <property type="entry name" value="DNA repair protein MutS, domain III"/>
    <property type="match status" value="1"/>
</dbReference>
<reference evidence="2 3" key="1">
    <citation type="submission" date="2021-06" db="EMBL/GenBank/DDBJ databases">
        <authorList>
            <person name="Palmer J.M."/>
        </authorList>
    </citation>
    <scope>NUCLEOTIDE SEQUENCE [LARGE SCALE GENOMIC DNA]</scope>
    <source>
        <strain evidence="2 3">AS_MEX2019</strain>
        <tissue evidence="2">Muscle</tissue>
    </source>
</reference>
<keyword evidence="3" id="KW-1185">Reference proteome</keyword>
<gene>
    <name evidence="2" type="ORF">AMECASPLE_039618</name>
</gene>
<name>A0ABV0YJK0_9TELE</name>
<protein>
    <recommendedName>
        <fullName evidence="1">DNA mismatch repair protein MutS clamp domain-containing protein</fullName>
    </recommendedName>
</protein>
<proteinExistence type="predicted"/>
<sequence>MKFSSEIICKRYFLFGSLFEEIYTNFCVAGLEAGKTVKLESNAMLGFYLRVTCKEEKSLRNNKKFTTLDVQKNGVRFTNRSMLTRLYVSALPAPHPVFCQLMR</sequence>
<evidence type="ECO:0000313" key="3">
    <source>
        <dbReference type="Proteomes" id="UP001469553"/>
    </source>
</evidence>
<dbReference type="Gene3D" id="1.10.1420.10">
    <property type="match status" value="1"/>
</dbReference>
<feature type="domain" description="DNA mismatch repair protein MutS clamp" evidence="1">
    <location>
        <begin position="35"/>
        <end position="80"/>
    </location>
</feature>
<organism evidence="2 3">
    <name type="scientific">Ameca splendens</name>
    <dbReference type="NCBI Taxonomy" id="208324"/>
    <lineage>
        <taxon>Eukaryota</taxon>
        <taxon>Metazoa</taxon>
        <taxon>Chordata</taxon>
        <taxon>Craniata</taxon>
        <taxon>Vertebrata</taxon>
        <taxon>Euteleostomi</taxon>
        <taxon>Actinopterygii</taxon>
        <taxon>Neopterygii</taxon>
        <taxon>Teleostei</taxon>
        <taxon>Neoteleostei</taxon>
        <taxon>Acanthomorphata</taxon>
        <taxon>Ovalentaria</taxon>
        <taxon>Atherinomorphae</taxon>
        <taxon>Cyprinodontiformes</taxon>
        <taxon>Goodeidae</taxon>
        <taxon>Ameca</taxon>
    </lineage>
</organism>
<evidence type="ECO:0000313" key="2">
    <source>
        <dbReference type="EMBL" id="MEQ2294027.1"/>
    </source>
</evidence>
<dbReference type="InterPro" id="IPR036187">
    <property type="entry name" value="DNA_mismatch_repair_MutS_sf"/>
</dbReference>
<dbReference type="EMBL" id="JAHRIP010036872">
    <property type="protein sequence ID" value="MEQ2294027.1"/>
    <property type="molecule type" value="Genomic_DNA"/>
</dbReference>
<comment type="caution">
    <text evidence="2">The sequence shown here is derived from an EMBL/GenBank/DDBJ whole genome shotgun (WGS) entry which is preliminary data.</text>
</comment>
<dbReference type="Pfam" id="PF05190">
    <property type="entry name" value="MutS_IV"/>
    <property type="match status" value="1"/>
</dbReference>
<dbReference type="Proteomes" id="UP001469553">
    <property type="component" value="Unassembled WGS sequence"/>
</dbReference>
<accession>A0ABV0YJK0</accession>
<evidence type="ECO:0000259" key="1">
    <source>
        <dbReference type="Pfam" id="PF05190"/>
    </source>
</evidence>
<dbReference type="InterPro" id="IPR007861">
    <property type="entry name" value="DNA_mismatch_repair_MutS_clamp"/>
</dbReference>